<dbReference type="CDD" id="cd09603">
    <property type="entry name" value="M1_APN_like"/>
    <property type="match status" value="1"/>
</dbReference>
<feature type="chain" id="PRO_5045597929" evidence="1">
    <location>
        <begin position="28"/>
        <end position="564"/>
    </location>
</feature>
<dbReference type="RefSeq" id="WP_197920051.1">
    <property type="nucleotide sequence ID" value="NZ_CAWPTA010000006.1"/>
</dbReference>
<dbReference type="Gene3D" id="1.10.390.10">
    <property type="entry name" value="Neutral Protease Domain 2"/>
    <property type="match status" value="1"/>
</dbReference>
<feature type="signal peptide" evidence="1">
    <location>
        <begin position="1"/>
        <end position="27"/>
    </location>
</feature>
<dbReference type="EMBL" id="JAEANY010000001">
    <property type="protein sequence ID" value="MBH5321381.1"/>
    <property type="molecule type" value="Genomic_DNA"/>
</dbReference>
<evidence type="ECO:0000313" key="4">
    <source>
        <dbReference type="Proteomes" id="UP000602442"/>
    </source>
</evidence>
<dbReference type="PANTHER" id="PTHR45726:SF3">
    <property type="entry name" value="LEUKOTRIENE A-4 HYDROLASE"/>
    <property type="match status" value="1"/>
</dbReference>
<dbReference type="PANTHER" id="PTHR45726">
    <property type="entry name" value="LEUKOTRIENE A-4 HYDROLASE"/>
    <property type="match status" value="1"/>
</dbReference>
<organism evidence="3 4">
    <name type="scientific">Aurantiacibacter sediminis</name>
    <dbReference type="NCBI Taxonomy" id="2793064"/>
    <lineage>
        <taxon>Bacteria</taxon>
        <taxon>Pseudomonadati</taxon>
        <taxon>Pseudomonadota</taxon>
        <taxon>Alphaproteobacteria</taxon>
        <taxon>Sphingomonadales</taxon>
        <taxon>Erythrobacteraceae</taxon>
        <taxon>Aurantiacibacter</taxon>
    </lineage>
</organism>
<accession>A0ABS0N087</accession>
<dbReference type="Proteomes" id="UP000602442">
    <property type="component" value="Unassembled WGS sequence"/>
</dbReference>
<dbReference type="InterPro" id="IPR014782">
    <property type="entry name" value="Peptidase_M1_dom"/>
</dbReference>
<dbReference type="InterPro" id="IPR034015">
    <property type="entry name" value="M1_LTA4H"/>
</dbReference>
<proteinExistence type="predicted"/>
<dbReference type="InterPro" id="IPR027268">
    <property type="entry name" value="Peptidase_M4/M1_CTD_sf"/>
</dbReference>
<dbReference type="Gene3D" id="2.60.40.1730">
    <property type="entry name" value="tricorn interacting facor f3 domain"/>
    <property type="match status" value="1"/>
</dbReference>
<dbReference type="SUPFAM" id="SSF63737">
    <property type="entry name" value="Leukotriene A4 hydrolase N-terminal domain"/>
    <property type="match status" value="1"/>
</dbReference>
<protein>
    <submittedName>
        <fullName evidence="3">M1 family metallopeptidase</fullName>
    </submittedName>
</protein>
<feature type="domain" description="Peptidase M1 membrane alanine aminopeptidase" evidence="2">
    <location>
        <begin position="328"/>
        <end position="436"/>
    </location>
</feature>
<evidence type="ECO:0000313" key="3">
    <source>
        <dbReference type="EMBL" id="MBH5321381.1"/>
    </source>
</evidence>
<sequence length="564" mass="63458">MTPRFSEALWTAGAAALAVCVSAPVAAQSLNERTAISGLPLEGPRASMQIEHVDLAIQVLPDQRRIEGSADYTINVSDRLEQLQFDLDPRYAVSRVAVGGAELPASAISNPDGLLTLVLSDAVEAGETVAVSITYAGSPHVARNAPWDGGIVWSEHEGQPWIATAFQGEGCDMLWPCIDNFTHRVDTIETRWTVPGGLVATGNGVLVSENDNGDGTTTFHWRARDPSNYGVVLQIGPYELAERMYESRYGNTIPIRFWHLPGNGKDARRLVRETETYLDFFETLIGPYPFGDEKAGIVETPHLGMEHQTINAYGNRYRPDPLGYDWLLHHEFAHEWFANQLTHASVNHMWLHEGIGTWMQPLYLGWMHGEMYYTSEMWRQRQMINSRVPLVPPEGQLPDYNDREAGWGSDIYAKGSWVMHTLRYLVGEDVTFTSLTRLTYGTDTPVPGQIEPVTRTTDDYRLILEEMTGENLEWFFDAYFYQPELPRLVSARDGDVLTLRWETPSALDFEMPLDVVVDGVEQRVEMPGGTAQMSLPRADAHVLVDPRNQILMYDEAIARWQESR</sequence>
<evidence type="ECO:0000259" key="2">
    <source>
        <dbReference type="Pfam" id="PF01433"/>
    </source>
</evidence>
<keyword evidence="4" id="KW-1185">Reference proteome</keyword>
<name>A0ABS0N087_9SPHN</name>
<gene>
    <name evidence="3" type="ORF">I5L03_02130</name>
</gene>
<evidence type="ECO:0000256" key="1">
    <source>
        <dbReference type="SAM" id="SignalP"/>
    </source>
</evidence>
<dbReference type="Pfam" id="PF01433">
    <property type="entry name" value="Peptidase_M1"/>
    <property type="match status" value="1"/>
</dbReference>
<dbReference type="InterPro" id="IPR042097">
    <property type="entry name" value="Aminopeptidase_N-like_N_sf"/>
</dbReference>
<comment type="caution">
    <text evidence="3">The sequence shown here is derived from an EMBL/GenBank/DDBJ whole genome shotgun (WGS) entry which is preliminary data.</text>
</comment>
<keyword evidence="1" id="KW-0732">Signal</keyword>
<dbReference type="SUPFAM" id="SSF55486">
    <property type="entry name" value="Metalloproteases ('zincins'), catalytic domain"/>
    <property type="match status" value="1"/>
</dbReference>
<reference evidence="3 4" key="1">
    <citation type="submission" date="2020-11" db="EMBL/GenBank/DDBJ databases">
        <title>Erythrobacter sediminis sp. nov., a marine bacterium from a tidal flat of Garorim Bay.</title>
        <authorList>
            <person name="Kim D."/>
            <person name="Yoo Y."/>
            <person name="Kim J.-J."/>
        </authorList>
    </citation>
    <scope>NUCLEOTIDE SEQUENCE [LARGE SCALE GENOMIC DNA]</scope>
    <source>
        <strain evidence="3 4">JGD-13</strain>
    </source>
</reference>